<dbReference type="Proteomes" id="UP000856022">
    <property type="component" value="Unassembled WGS sequence"/>
</dbReference>
<evidence type="ECO:0000313" key="3">
    <source>
        <dbReference type="EMBL" id="QHH08603.1"/>
    </source>
</evidence>
<keyword evidence="1" id="KW-0472">Membrane</keyword>
<evidence type="ECO:0000313" key="4">
    <source>
        <dbReference type="EMBL" id="TXN15651.1"/>
    </source>
</evidence>
<dbReference type="EMBL" id="CP034298">
    <property type="protein sequence ID" value="QHH08603.1"/>
    <property type="molecule type" value="Genomic_DNA"/>
</dbReference>
<keyword evidence="1" id="KW-0812">Transmembrane</keyword>
<reference evidence="4 5" key="3">
    <citation type="submission" date="2019-08" db="EMBL/GenBank/DDBJ databases">
        <title>Emerging of two pre-pandemic pathogenic O4:KUT lineages of Vibrio parahaemolyticus in coastal eastern China.</title>
        <authorList>
            <person name="Yu H."/>
        </authorList>
    </citation>
    <scope>NUCLEOTIDE SEQUENCE [LARGE SCALE GENOMIC DNA]</scope>
    <source>
        <strain evidence="4 5">HZ17-383</strain>
    </source>
</reference>
<dbReference type="Proteomes" id="UP000321504">
    <property type="component" value="Unassembled WGS sequence"/>
</dbReference>
<accession>A0A2R9VPA8</accession>
<dbReference type="EMBL" id="DACQKT010000008">
    <property type="protein sequence ID" value="HAS6678400.1"/>
    <property type="molecule type" value="Genomic_DNA"/>
</dbReference>
<name>A0A2R9VPA8_VIBPH</name>
<gene>
    <name evidence="3" type="ORF">EHC69_04190</name>
    <name evidence="4" type="ORF">FVP01_17015</name>
    <name evidence="2" type="ORF">I7278_16465</name>
</gene>
<evidence type="ECO:0000313" key="6">
    <source>
        <dbReference type="Proteomes" id="UP000464718"/>
    </source>
</evidence>
<protein>
    <submittedName>
        <fullName evidence="2">Uncharacterized protein</fullName>
    </submittedName>
</protein>
<evidence type="ECO:0000256" key="1">
    <source>
        <dbReference type="SAM" id="Phobius"/>
    </source>
</evidence>
<dbReference type="Proteomes" id="UP000464718">
    <property type="component" value="Chromosome i"/>
</dbReference>
<evidence type="ECO:0000313" key="5">
    <source>
        <dbReference type="Proteomes" id="UP000321504"/>
    </source>
</evidence>
<feature type="transmembrane region" description="Helical" evidence="1">
    <location>
        <begin position="21"/>
        <end position="38"/>
    </location>
</feature>
<reference evidence="2" key="4">
    <citation type="submission" date="2019-12" db="EMBL/GenBank/DDBJ databases">
        <authorList>
            <consortium name="NCBI Pathogen Detection Project"/>
        </authorList>
    </citation>
    <scope>NUCLEOTIDE SEQUENCE</scope>
    <source>
        <strain evidence="2">1930</strain>
    </source>
</reference>
<dbReference type="EMBL" id="VRMQ01000003">
    <property type="protein sequence ID" value="TXN15651.1"/>
    <property type="molecule type" value="Genomic_DNA"/>
</dbReference>
<reference evidence="2" key="1">
    <citation type="journal article" date="2018" name="Genome Biol.">
        <title>SKESA: strategic k-mer extension for scrupulous assemblies.</title>
        <authorList>
            <person name="Souvorov A."/>
            <person name="Agarwala R."/>
            <person name="Lipman D.J."/>
        </authorList>
    </citation>
    <scope>NUCLEOTIDE SEQUENCE</scope>
    <source>
        <strain evidence="2">1930</strain>
    </source>
</reference>
<organism evidence="2">
    <name type="scientific">Vibrio parahaemolyticus</name>
    <dbReference type="NCBI Taxonomy" id="670"/>
    <lineage>
        <taxon>Bacteria</taxon>
        <taxon>Pseudomonadati</taxon>
        <taxon>Pseudomonadota</taxon>
        <taxon>Gammaproteobacteria</taxon>
        <taxon>Vibrionales</taxon>
        <taxon>Vibrionaceae</taxon>
        <taxon>Vibrio</taxon>
    </lineage>
</organism>
<sequence length="39" mass="4488">MSGYRSNFRFMHMQKIYGKSLGYISSAVMHIVIEFSLTG</sequence>
<evidence type="ECO:0000313" key="2">
    <source>
        <dbReference type="EMBL" id="HAS6678400.1"/>
    </source>
</evidence>
<reference evidence="3 6" key="2">
    <citation type="submission" date="2018-12" db="EMBL/GenBank/DDBJ databases">
        <title>Genomic insights into the evolutionary origins and pathogenicity of five Vibrio parahaemolyticus strains isolated from the shrimp with acute hepatopancreatic necrosis disease (AHPND).</title>
        <authorList>
            <person name="Yang Q."/>
            <person name="Dong X."/>
            <person name="Xie G."/>
            <person name="Fu S."/>
            <person name="Zou P."/>
            <person name="Sun J."/>
            <person name="Wang Y."/>
            <person name="Huang J."/>
        </authorList>
    </citation>
    <scope>NUCLEOTIDE SEQUENCE [LARGE SCALE GENOMIC DNA]</scope>
    <source>
        <strain evidence="3 6">20160303005-1</strain>
    </source>
</reference>
<keyword evidence="1" id="KW-1133">Transmembrane helix</keyword>
<proteinExistence type="predicted"/>
<dbReference type="AlphaFoldDB" id="A0A2R9VPA8"/>